<gene>
    <name evidence="8" type="primary">Ccnb1ip1-0</name>
    <name evidence="6" type="synonym">Ccnb1ip1-1</name>
    <name evidence="7" type="synonym">Ccnb1ip1-2</name>
    <name evidence="8" type="ORF">CTRI78_v011286</name>
    <name evidence="7" type="ORF">CTRI78_v012023</name>
    <name evidence="6" type="ORF">CTRI78_v012024</name>
</gene>
<organism evidence="8 9">
    <name type="scientific">Colletotrichum trifolii</name>
    <dbReference type="NCBI Taxonomy" id="5466"/>
    <lineage>
        <taxon>Eukaryota</taxon>
        <taxon>Fungi</taxon>
        <taxon>Dikarya</taxon>
        <taxon>Ascomycota</taxon>
        <taxon>Pezizomycotina</taxon>
        <taxon>Sordariomycetes</taxon>
        <taxon>Hypocreomycetidae</taxon>
        <taxon>Glomerellales</taxon>
        <taxon>Glomerellaceae</taxon>
        <taxon>Colletotrichum</taxon>
        <taxon>Colletotrichum orbiculare species complex</taxon>
    </lineage>
</organism>
<proteinExistence type="predicted"/>
<dbReference type="InterPro" id="IPR017907">
    <property type="entry name" value="Znf_RING_CS"/>
</dbReference>
<evidence type="ECO:0000256" key="2">
    <source>
        <dbReference type="ARBA" id="ARBA00022771"/>
    </source>
</evidence>
<keyword evidence="9" id="KW-1185">Reference proteome</keyword>
<protein>
    <submittedName>
        <fullName evidence="8">E3 ubiquitin-protein ligase CCNB1IP1</fullName>
    </submittedName>
</protein>
<keyword evidence="1" id="KW-0479">Metal-binding</keyword>
<dbReference type="SUPFAM" id="SSF57850">
    <property type="entry name" value="RING/U-box"/>
    <property type="match status" value="1"/>
</dbReference>
<sequence>MEHTFRCNVLKCRRELVGQALVTICSHIFCADCARRQGLYPGSESSKRCPACGTELRKPDDIVLATLSLGEEYKTSVLSGLSPHVIMECVGRGLSFWAYQMIQEEQASPISVSQALATDLSSQCVPAISGQVSHGKAPGAEPTIPENS</sequence>
<dbReference type="Proteomes" id="UP000295703">
    <property type="component" value="Unassembled WGS sequence"/>
</dbReference>
<evidence type="ECO:0000313" key="6">
    <source>
        <dbReference type="EMBL" id="TDZ28351.1"/>
    </source>
</evidence>
<comment type="caution">
    <text evidence="8">The sequence shown here is derived from an EMBL/GenBank/DDBJ whole genome shotgun (WGS) entry which is preliminary data.</text>
</comment>
<dbReference type="EMBL" id="RYZW01001598">
    <property type="protein sequence ID" value="TDZ28351.1"/>
    <property type="molecule type" value="Genomic_DNA"/>
</dbReference>
<dbReference type="GO" id="GO:0008270">
    <property type="term" value="F:zinc ion binding"/>
    <property type="evidence" value="ECO:0007669"/>
    <property type="project" value="UniProtKB-KW"/>
</dbReference>
<dbReference type="GO" id="GO:0007131">
    <property type="term" value="P:reciprocal meiotic recombination"/>
    <property type="evidence" value="ECO:0007669"/>
    <property type="project" value="InterPro"/>
</dbReference>
<dbReference type="InterPro" id="IPR001841">
    <property type="entry name" value="Znf_RING"/>
</dbReference>
<dbReference type="EMBL" id="RYZW01000263">
    <property type="protein sequence ID" value="TDZ36571.1"/>
    <property type="molecule type" value="Genomic_DNA"/>
</dbReference>
<dbReference type="PROSITE" id="PS00518">
    <property type="entry name" value="ZF_RING_1"/>
    <property type="match status" value="1"/>
</dbReference>
<feature type="domain" description="RING-type" evidence="5">
    <location>
        <begin position="12"/>
        <end position="52"/>
    </location>
</feature>
<dbReference type="GO" id="GO:0000795">
    <property type="term" value="C:synaptonemal complex"/>
    <property type="evidence" value="ECO:0007669"/>
    <property type="project" value="InterPro"/>
</dbReference>
<dbReference type="PROSITE" id="PS50089">
    <property type="entry name" value="ZF_RING_2"/>
    <property type="match status" value="1"/>
</dbReference>
<evidence type="ECO:0000256" key="1">
    <source>
        <dbReference type="ARBA" id="ARBA00022723"/>
    </source>
</evidence>
<dbReference type="Gene3D" id="3.30.40.10">
    <property type="entry name" value="Zinc/RING finger domain, C3HC4 (zinc finger)"/>
    <property type="match status" value="1"/>
</dbReference>
<dbReference type="InterPro" id="IPR042448">
    <property type="entry name" value="CCNB1IP1"/>
</dbReference>
<dbReference type="InterPro" id="IPR013083">
    <property type="entry name" value="Znf_RING/FYVE/PHD"/>
</dbReference>
<keyword evidence="2 4" id="KW-0863">Zinc-finger</keyword>
<keyword evidence="3" id="KW-0862">Zinc</keyword>
<dbReference type="GO" id="GO:0061630">
    <property type="term" value="F:ubiquitin protein ligase activity"/>
    <property type="evidence" value="ECO:0007669"/>
    <property type="project" value="InterPro"/>
</dbReference>
<evidence type="ECO:0000313" key="7">
    <source>
        <dbReference type="EMBL" id="TDZ28352.1"/>
    </source>
</evidence>
<evidence type="ECO:0000313" key="9">
    <source>
        <dbReference type="Proteomes" id="UP000295703"/>
    </source>
</evidence>
<evidence type="ECO:0000313" key="8">
    <source>
        <dbReference type="EMBL" id="TDZ36571.1"/>
    </source>
</evidence>
<dbReference type="EMBL" id="RYZW01001598">
    <property type="protein sequence ID" value="TDZ28352.1"/>
    <property type="molecule type" value="Genomic_DNA"/>
</dbReference>
<name>A0A4R8QCW2_COLTR</name>
<dbReference type="STRING" id="5466.A0A4R8QCW2"/>
<dbReference type="PANTHER" id="PTHR14305">
    <property type="entry name" value="E3 UBIQUITIN-PROTEIN LIGASE CCNB1IP1"/>
    <property type="match status" value="1"/>
</dbReference>
<dbReference type="AlphaFoldDB" id="A0A4R8QCW2"/>
<accession>A0A4R8QCW2</accession>
<reference evidence="8 9" key="1">
    <citation type="submission" date="2018-12" db="EMBL/GenBank/DDBJ databases">
        <title>Genome sequence and assembly of Colletotrichum trifolii.</title>
        <authorList>
            <person name="Gan P."/>
            <person name="Shirasu K."/>
        </authorList>
    </citation>
    <scope>NUCLEOTIDE SEQUENCE [LARGE SCALE GENOMIC DNA]</scope>
    <source>
        <strain evidence="8 9">543-2</strain>
    </source>
</reference>
<evidence type="ECO:0000259" key="5">
    <source>
        <dbReference type="PROSITE" id="PS50089"/>
    </source>
</evidence>
<dbReference type="Pfam" id="PF14634">
    <property type="entry name" value="zf-RING_5"/>
    <property type="match status" value="1"/>
</dbReference>
<dbReference type="PANTHER" id="PTHR14305:SF0">
    <property type="entry name" value="E3 UBIQUITIN-PROTEIN LIGASE CCNB1IP1"/>
    <property type="match status" value="1"/>
</dbReference>
<evidence type="ECO:0000256" key="4">
    <source>
        <dbReference type="PROSITE-ProRule" id="PRU00175"/>
    </source>
</evidence>
<evidence type="ECO:0000256" key="3">
    <source>
        <dbReference type="ARBA" id="ARBA00022833"/>
    </source>
</evidence>